<evidence type="ECO:0000256" key="1">
    <source>
        <dbReference type="SAM" id="Coils"/>
    </source>
</evidence>
<dbReference type="Pfam" id="PF02845">
    <property type="entry name" value="CUE"/>
    <property type="match status" value="1"/>
</dbReference>
<evidence type="ECO:0000259" key="3">
    <source>
        <dbReference type="PROSITE" id="PS51140"/>
    </source>
</evidence>
<dbReference type="InterPro" id="IPR003892">
    <property type="entry name" value="CUE"/>
</dbReference>
<dbReference type="GO" id="GO:0043130">
    <property type="term" value="F:ubiquitin binding"/>
    <property type="evidence" value="ECO:0007669"/>
    <property type="project" value="InterPro"/>
</dbReference>
<sequence>MSNVSKAELETRLAEALEQMAEKERDLIMAAEFGQQLLEANARLQAQVEEVKIGGGSDGVPVEAAFERNRKERRSPNRLTHPPNPNTHIRFESRFNRRKKSESEHAKQVRQLESDLDSLRADFAALSQSAQKNVSSRVTVIEENNSSISENVISDLQAQIQALTNAKKEAEATVQKTTAALQESIVRLHDQEDRLQAAAAMRQEFERRGTLIIQLKDQVEDLSTRLQELQDSVSAESTTAATSSTTTTSKPLTYNKDWEWTPWIQSVKSKAFDGNLSGLKEEVEELKIHRQEAFNRLKEQMDAVVVGFVSNIPEGVRTNVLTPLQGVMGVGALAGSAKEDKEDMNIETITTMFPHVPVSAIEQDLAKTRSVRLTIENILNGYVAPTDEKQKGLSAEGAASGFSWTVANPDEE</sequence>
<evidence type="ECO:0000256" key="2">
    <source>
        <dbReference type="SAM" id="MobiDB-lite"/>
    </source>
</evidence>
<accession>A0A1Y2C192</accession>
<dbReference type="Proteomes" id="UP000193642">
    <property type="component" value="Unassembled WGS sequence"/>
</dbReference>
<dbReference type="OrthoDB" id="2156308at2759"/>
<name>A0A1Y2C192_9FUNG</name>
<reference evidence="4 5" key="1">
    <citation type="submission" date="2016-07" db="EMBL/GenBank/DDBJ databases">
        <title>Pervasive Adenine N6-methylation of Active Genes in Fungi.</title>
        <authorList>
            <consortium name="DOE Joint Genome Institute"/>
            <person name="Mondo S.J."/>
            <person name="Dannebaum R.O."/>
            <person name="Kuo R.C."/>
            <person name="Labutti K."/>
            <person name="Haridas S."/>
            <person name="Kuo A."/>
            <person name="Salamov A."/>
            <person name="Ahrendt S.R."/>
            <person name="Lipzen A."/>
            <person name="Sullivan W."/>
            <person name="Andreopoulos W.B."/>
            <person name="Clum A."/>
            <person name="Lindquist E."/>
            <person name="Daum C."/>
            <person name="Ramamoorthy G.K."/>
            <person name="Gryganskyi A."/>
            <person name="Culley D."/>
            <person name="Magnuson J.K."/>
            <person name="James T.Y."/>
            <person name="O'Malley M.A."/>
            <person name="Stajich J.E."/>
            <person name="Spatafora J.W."/>
            <person name="Visel A."/>
            <person name="Grigoriev I.V."/>
        </authorList>
    </citation>
    <scope>NUCLEOTIDE SEQUENCE [LARGE SCALE GENOMIC DNA]</scope>
    <source>
        <strain evidence="4 5">JEL800</strain>
    </source>
</reference>
<organism evidence="4 5">
    <name type="scientific">Rhizoclosmatium globosum</name>
    <dbReference type="NCBI Taxonomy" id="329046"/>
    <lineage>
        <taxon>Eukaryota</taxon>
        <taxon>Fungi</taxon>
        <taxon>Fungi incertae sedis</taxon>
        <taxon>Chytridiomycota</taxon>
        <taxon>Chytridiomycota incertae sedis</taxon>
        <taxon>Chytridiomycetes</taxon>
        <taxon>Chytridiales</taxon>
        <taxon>Chytriomycetaceae</taxon>
        <taxon>Rhizoclosmatium</taxon>
    </lineage>
</organism>
<protein>
    <recommendedName>
        <fullName evidence="3">CUE domain-containing protein</fullName>
    </recommendedName>
</protein>
<feature type="coiled-coil region" evidence="1">
    <location>
        <begin position="102"/>
        <end position="129"/>
    </location>
</feature>
<keyword evidence="1" id="KW-0175">Coiled coil</keyword>
<evidence type="ECO:0000313" key="5">
    <source>
        <dbReference type="Proteomes" id="UP000193642"/>
    </source>
</evidence>
<dbReference type="AlphaFoldDB" id="A0A1Y2C192"/>
<feature type="coiled-coil region" evidence="1">
    <location>
        <begin position="153"/>
        <end position="232"/>
    </location>
</feature>
<dbReference type="CDD" id="cd14376">
    <property type="entry name" value="CUE_AUP1_AMFR_like"/>
    <property type="match status" value="1"/>
</dbReference>
<dbReference type="STRING" id="329046.A0A1Y2C192"/>
<keyword evidence="5" id="KW-1185">Reference proteome</keyword>
<dbReference type="PROSITE" id="PS51140">
    <property type="entry name" value="CUE"/>
    <property type="match status" value="1"/>
</dbReference>
<evidence type="ECO:0000313" key="4">
    <source>
        <dbReference type="EMBL" id="ORY40647.1"/>
    </source>
</evidence>
<dbReference type="SMART" id="SM00546">
    <property type="entry name" value="CUE"/>
    <property type="match status" value="1"/>
</dbReference>
<gene>
    <name evidence="4" type="ORF">BCR33DRAFT_355813</name>
</gene>
<feature type="region of interest" description="Disordered" evidence="2">
    <location>
        <begin position="67"/>
        <end position="89"/>
    </location>
</feature>
<dbReference type="Gene3D" id="1.10.8.10">
    <property type="entry name" value="DNA helicase RuvA subunit, C-terminal domain"/>
    <property type="match status" value="1"/>
</dbReference>
<dbReference type="EMBL" id="MCGO01000034">
    <property type="protein sequence ID" value="ORY40647.1"/>
    <property type="molecule type" value="Genomic_DNA"/>
</dbReference>
<feature type="domain" description="CUE" evidence="3">
    <location>
        <begin position="341"/>
        <end position="383"/>
    </location>
</feature>
<proteinExistence type="predicted"/>
<comment type="caution">
    <text evidence="4">The sequence shown here is derived from an EMBL/GenBank/DDBJ whole genome shotgun (WGS) entry which is preliminary data.</text>
</comment>